<dbReference type="Pfam" id="PF20033">
    <property type="entry name" value="DUF6438"/>
    <property type="match status" value="1"/>
</dbReference>
<organism evidence="2 3">
    <name type="scientific">Chryseobacterium indoltheticum</name>
    <dbReference type="NCBI Taxonomy" id="254"/>
    <lineage>
        <taxon>Bacteria</taxon>
        <taxon>Pseudomonadati</taxon>
        <taxon>Bacteroidota</taxon>
        <taxon>Flavobacteriia</taxon>
        <taxon>Flavobacteriales</taxon>
        <taxon>Weeksellaceae</taxon>
        <taxon>Chryseobacterium group</taxon>
        <taxon>Chryseobacterium</taxon>
    </lineage>
</organism>
<feature type="domain" description="DUF6438" evidence="1">
    <location>
        <begin position="203"/>
        <end position="299"/>
    </location>
</feature>
<gene>
    <name evidence="2" type="ORF">NCTC13532_00902</name>
</gene>
<reference evidence="2 3" key="1">
    <citation type="submission" date="2018-06" db="EMBL/GenBank/DDBJ databases">
        <authorList>
            <consortium name="Pathogen Informatics"/>
            <person name="Doyle S."/>
        </authorList>
    </citation>
    <scope>NUCLEOTIDE SEQUENCE [LARGE SCALE GENOMIC DNA]</scope>
    <source>
        <strain evidence="2 3">NCTC13532</strain>
    </source>
</reference>
<evidence type="ECO:0000313" key="2">
    <source>
        <dbReference type="EMBL" id="SUX44631.1"/>
    </source>
</evidence>
<protein>
    <recommendedName>
        <fullName evidence="1">DUF6438 domain-containing protein</fullName>
    </recommendedName>
</protein>
<evidence type="ECO:0000313" key="3">
    <source>
        <dbReference type="Proteomes" id="UP000254282"/>
    </source>
</evidence>
<evidence type="ECO:0000259" key="1">
    <source>
        <dbReference type="Pfam" id="PF20033"/>
    </source>
</evidence>
<dbReference type="AlphaFoldDB" id="A0A381FDN0"/>
<dbReference type="EMBL" id="UFVR01000004">
    <property type="protein sequence ID" value="SUX44631.1"/>
    <property type="molecule type" value="Genomic_DNA"/>
</dbReference>
<dbReference type="RefSeq" id="WP_115619396.1">
    <property type="nucleotide sequence ID" value="NZ_UFVR01000004.1"/>
</dbReference>
<proteinExistence type="predicted"/>
<dbReference type="InterPro" id="IPR045497">
    <property type="entry name" value="DUF6438"/>
</dbReference>
<dbReference type="Proteomes" id="UP000254282">
    <property type="component" value="Unassembled WGS sequence"/>
</dbReference>
<name>A0A381FDN0_9FLAO</name>
<dbReference type="PROSITE" id="PS51257">
    <property type="entry name" value="PROKAR_LIPOPROTEIN"/>
    <property type="match status" value="1"/>
</dbReference>
<sequence length="319" mass="37477">MKFIILLIGIVLLQSCEKKNLNKKEVLEIIHSHEEYKDLELKTDFSYGYDFIDSIKSFREILDKENFKSIYEADLNNDGKIDYLVNLSYPESKNENHIVKILIDADYKNTLLIISSTKGYEILNPGNGKVYDIISAKIIRRKNQNLIKLLSFKKHIENRNDLLQYDTLMIKNNELTEFTKSTKKYNIEKIIFTQNGGYLPEKIYDLTLKNDSAILQSYFYNNFRGKYVGINKSSFKNLSENFSDIDFTDLKNHYSIECTHCSSVETLIIFDNGKEKKIYDHGEKGTLGLLKFYKNIDTILTKQKWKKNKLTIYLNFYNK</sequence>
<accession>A0A381FDN0</accession>